<keyword evidence="3" id="KW-1185">Reference proteome</keyword>
<dbReference type="AlphaFoldDB" id="A0A414B523"/>
<feature type="coiled-coil region" evidence="1">
    <location>
        <begin position="135"/>
        <end position="169"/>
    </location>
</feature>
<gene>
    <name evidence="2" type="ORF">DW833_08765</name>
</gene>
<reference evidence="2 3" key="1">
    <citation type="submission" date="2018-08" db="EMBL/GenBank/DDBJ databases">
        <title>A genome reference for cultivated species of the human gut microbiota.</title>
        <authorList>
            <person name="Zou Y."/>
            <person name="Xue W."/>
            <person name="Luo G."/>
        </authorList>
    </citation>
    <scope>NUCLEOTIDE SEQUENCE [LARGE SCALE GENOMIC DNA]</scope>
    <source>
        <strain evidence="2 3">AM34-3LB</strain>
    </source>
</reference>
<dbReference type="RefSeq" id="WP_118381180.1">
    <property type="nucleotide sequence ID" value="NZ_CABJFJ010000009.1"/>
</dbReference>
<name>A0A414B523_9FIRM</name>
<sequence>MTYTTIRYFFPHGIEGEAMDCTFKEWKDLDKAIAYCHRYSKGRRFASVEVEDEKGNVIYELNADGEVADNREQTEKEEMTVKEAIKILEDNNYMITGQFDGWFGTIEGEYEIYDAANDYECIRSRVEEKEIIEMAKELNVDKTEVRAELKQKLSELKTATKEVEDAELEYDKDCMNEGKEKAFDAAYKKYWNLLKGCADLLVIFTGRKIDFKTAFDMMNLKVNEVEKIIA</sequence>
<proteinExistence type="predicted"/>
<evidence type="ECO:0000313" key="2">
    <source>
        <dbReference type="EMBL" id="RHC64145.1"/>
    </source>
</evidence>
<comment type="caution">
    <text evidence="2">The sequence shown here is derived from an EMBL/GenBank/DDBJ whole genome shotgun (WGS) entry which is preliminary data.</text>
</comment>
<protein>
    <submittedName>
        <fullName evidence="2">Uncharacterized protein</fullName>
    </submittedName>
</protein>
<evidence type="ECO:0000256" key="1">
    <source>
        <dbReference type="SAM" id="Coils"/>
    </source>
</evidence>
<accession>A0A414B523</accession>
<keyword evidence="1" id="KW-0175">Coiled coil</keyword>
<evidence type="ECO:0000313" key="3">
    <source>
        <dbReference type="Proteomes" id="UP000284621"/>
    </source>
</evidence>
<dbReference type="EMBL" id="QSID01000009">
    <property type="protein sequence ID" value="RHC64145.1"/>
    <property type="molecule type" value="Genomic_DNA"/>
</dbReference>
<dbReference type="Proteomes" id="UP000284621">
    <property type="component" value="Unassembled WGS sequence"/>
</dbReference>
<organism evidence="2 3">
    <name type="scientific">Anaerobutyricum hallii</name>
    <dbReference type="NCBI Taxonomy" id="39488"/>
    <lineage>
        <taxon>Bacteria</taxon>
        <taxon>Bacillati</taxon>
        <taxon>Bacillota</taxon>
        <taxon>Clostridia</taxon>
        <taxon>Lachnospirales</taxon>
        <taxon>Lachnospiraceae</taxon>
        <taxon>Anaerobutyricum</taxon>
    </lineage>
</organism>